<reference evidence="2" key="2">
    <citation type="submission" date="2020-07" db="EMBL/GenBank/DDBJ databases">
        <authorList>
            <person name="Tenessen J.A."/>
            <person name="Bollmann S.R."/>
            <person name="Peremyslova K."/>
            <person name="Kronmiller B."/>
            <person name="Sergi C."/>
            <person name="Hamali B."/>
            <person name="Blouin M.S."/>
        </authorList>
    </citation>
    <scope>NUCLEOTIDE SEQUENCE</scope>
    <source>
        <strain evidence="2">I4</strain>
    </source>
</reference>
<feature type="compositionally biased region" description="Basic residues" evidence="1">
    <location>
        <begin position="83"/>
        <end position="95"/>
    </location>
</feature>
<protein>
    <submittedName>
        <fullName evidence="2">Polymorphic transmembrane cluster 2 transmembrane protein 6</fullName>
    </submittedName>
</protein>
<proteinExistence type="evidence at transcript level"/>
<keyword evidence="2" id="KW-0472">Membrane</keyword>
<feature type="compositionally biased region" description="Polar residues" evidence="1">
    <location>
        <begin position="67"/>
        <end position="82"/>
    </location>
</feature>
<reference evidence="2" key="1">
    <citation type="journal article" date="2020" name="Elife">
        <title>Clusters of polymorphic transmembrane genes control resistance to schistosomes in snail vectors.</title>
        <authorList>
            <person name="Tennessen J.A."/>
            <person name="Bollmann S.R."/>
            <person name="Peremyslova E."/>
            <person name="Kronmiller B.A."/>
            <person name="Sergi C."/>
            <person name="Hamali B."/>
            <person name="Blouin M.S."/>
        </authorList>
    </citation>
    <scope>NUCLEOTIDE SEQUENCE</scope>
    <source>
        <strain evidence="2">I4</strain>
    </source>
</reference>
<sequence>MQDNQGNYCDLDIIQTPSATSLTSTRINSQTRLKRVCFNNTDYTLVDKPQKDGLVHILKDNKKRTSTDTSWSKSVNSEAITSHNRKKASNVRKPSKLISTSNERLLNDSHETDVDTLNSSDIFAQYK</sequence>
<dbReference type="EMBL" id="MT787321">
    <property type="protein sequence ID" value="QNL15872.1"/>
    <property type="molecule type" value="mRNA"/>
</dbReference>
<evidence type="ECO:0000313" key="2">
    <source>
        <dbReference type="EMBL" id="QNL15872.1"/>
    </source>
</evidence>
<dbReference type="AlphaFoldDB" id="A0A7G8ZAX8"/>
<name>A0A7G8ZAX8_BIOGL</name>
<keyword evidence="2" id="KW-0812">Transmembrane</keyword>
<organism evidence="2">
    <name type="scientific">Biomphalaria glabrata</name>
    <name type="common">Bloodfluke planorb</name>
    <name type="synonym">Freshwater snail</name>
    <dbReference type="NCBI Taxonomy" id="6526"/>
    <lineage>
        <taxon>Eukaryota</taxon>
        <taxon>Metazoa</taxon>
        <taxon>Spiralia</taxon>
        <taxon>Lophotrochozoa</taxon>
        <taxon>Mollusca</taxon>
        <taxon>Gastropoda</taxon>
        <taxon>Heterobranchia</taxon>
        <taxon>Euthyneura</taxon>
        <taxon>Panpulmonata</taxon>
        <taxon>Hygrophila</taxon>
        <taxon>Lymnaeoidea</taxon>
        <taxon>Planorbidae</taxon>
        <taxon>Biomphalaria</taxon>
    </lineage>
</organism>
<accession>A0A7G8ZAX8</accession>
<evidence type="ECO:0000256" key="1">
    <source>
        <dbReference type="SAM" id="MobiDB-lite"/>
    </source>
</evidence>
<gene>
    <name evidence="2" type="primary">PTC2-6</name>
</gene>
<feature type="region of interest" description="Disordered" evidence="1">
    <location>
        <begin position="62"/>
        <end position="111"/>
    </location>
</feature>